<evidence type="ECO:0000256" key="1">
    <source>
        <dbReference type="SAM" id="Phobius"/>
    </source>
</evidence>
<dbReference type="Pfam" id="PF06912">
    <property type="entry name" value="DUF1275"/>
    <property type="match status" value="1"/>
</dbReference>
<feature type="transmembrane region" description="Helical" evidence="1">
    <location>
        <begin position="183"/>
        <end position="205"/>
    </location>
</feature>
<accession>A0A0D3IUN4</accession>
<dbReference type="KEGG" id="ehx:EMIHUDRAFT_197671"/>
<reference evidence="3" key="1">
    <citation type="journal article" date="2013" name="Nature">
        <title>Pan genome of the phytoplankton Emiliania underpins its global distribution.</title>
        <authorList>
            <person name="Read B.A."/>
            <person name="Kegel J."/>
            <person name="Klute M.J."/>
            <person name="Kuo A."/>
            <person name="Lefebvre S.C."/>
            <person name="Maumus F."/>
            <person name="Mayer C."/>
            <person name="Miller J."/>
            <person name="Monier A."/>
            <person name="Salamov A."/>
            <person name="Young J."/>
            <person name="Aguilar M."/>
            <person name="Claverie J.M."/>
            <person name="Frickenhaus S."/>
            <person name="Gonzalez K."/>
            <person name="Herman E.K."/>
            <person name="Lin Y.C."/>
            <person name="Napier J."/>
            <person name="Ogata H."/>
            <person name="Sarno A.F."/>
            <person name="Shmutz J."/>
            <person name="Schroeder D."/>
            <person name="de Vargas C."/>
            <person name="Verret F."/>
            <person name="von Dassow P."/>
            <person name="Valentin K."/>
            <person name="Van de Peer Y."/>
            <person name="Wheeler G."/>
            <person name="Dacks J.B."/>
            <person name="Delwiche C.F."/>
            <person name="Dyhrman S.T."/>
            <person name="Glockner G."/>
            <person name="John U."/>
            <person name="Richards T."/>
            <person name="Worden A.Z."/>
            <person name="Zhang X."/>
            <person name="Grigoriev I.V."/>
            <person name="Allen A.E."/>
            <person name="Bidle K."/>
            <person name="Borodovsky M."/>
            <person name="Bowler C."/>
            <person name="Brownlee C."/>
            <person name="Cock J.M."/>
            <person name="Elias M."/>
            <person name="Gladyshev V.N."/>
            <person name="Groth M."/>
            <person name="Guda C."/>
            <person name="Hadaegh A."/>
            <person name="Iglesias-Rodriguez M.D."/>
            <person name="Jenkins J."/>
            <person name="Jones B.M."/>
            <person name="Lawson T."/>
            <person name="Leese F."/>
            <person name="Lindquist E."/>
            <person name="Lobanov A."/>
            <person name="Lomsadze A."/>
            <person name="Malik S.B."/>
            <person name="Marsh M.E."/>
            <person name="Mackinder L."/>
            <person name="Mock T."/>
            <person name="Mueller-Roeber B."/>
            <person name="Pagarete A."/>
            <person name="Parker M."/>
            <person name="Probert I."/>
            <person name="Quesneville H."/>
            <person name="Raines C."/>
            <person name="Rensing S.A."/>
            <person name="Riano-Pachon D.M."/>
            <person name="Richier S."/>
            <person name="Rokitta S."/>
            <person name="Shiraiwa Y."/>
            <person name="Soanes D.M."/>
            <person name="van der Giezen M."/>
            <person name="Wahlund T.M."/>
            <person name="Williams B."/>
            <person name="Wilson W."/>
            <person name="Wolfe G."/>
            <person name="Wurch L.L."/>
        </authorList>
    </citation>
    <scope>NUCLEOTIDE SEQUENCE</scope>
</reference>
<evidence type="ECO:0008006" key="4">
    <source>
        <dbReference type="Google" id="ProtNLM"/>
    </source>
</evidence>
<evidence type="ECO:0000313" key="3">
    <source>
        <dbReference type="Proteomes" id="UP000013827"/>
    </source>
</evidence>
<keyword evidence="1" id="KW-0812">Transmembrane</keyword>
<dbReference type="InterPro" id="IPR010699">
    <property type="entry name" value="DUF1275"/>
</dbReference>
<dbReference type="HOGENOM" id="CLU_073333_1_1_1"/>
<dbReference type="PANTHER" id="PTHR37314:SF4">
    <property type="entry name" value="UPF0700 TRANSMEMBRANE PROTEIN YOAK"/>
    <property type="match status" value="1"/>
</dbReference>
<dbReference type="Proteomes" id="UP000013827">
    <property type="component" value="Unassembled WGS sequence"/>
</dbReference>
<organism evidence="2 3">
    <name type="scientific">Emiliania huxleyi (strain CCMP1516)</name>
    <dbReference type="NCBI Taxonomy" id="280463"/>
    <lineage>
        <taxon>Eukaryota</taxon>
        <taxon>Haptista</taxon>
        <taxon>Haptophyta</taxon>
        <taxon>Prymnesiophyceae</taxon>
        <taxon>Isochrysidales</taxon>
        <taxon>Noelaerhabdaceae</taxon>
        <taxon>Emiliania</taxon>
    </lineage>
</organism>
<keyword evidence="1" id="KW-1133">Transmembrane helix</keyword>
<dbReference type="RefSeq" id="XP_005767398.1">
    <property type="nucleotide sequence ID" value="XM_005767341.1"/>
</dbReference>
<dbReference type="AlphaFoldDB" id="A0A0D3IUN4"/>
<reference evidence="2" key="2">
    <citation type="submission" date="2024-10" db="UniProtKB">
        <authorList>
            <consortium name="EnsemblProtists"/>
        </authorList>
    </citation>
    <scope>IDENTIFICATION</scope>
</reference>
<feature type="transmembrane region" description="Helical" evidence="1">
    <location>
        <begin position="41"/>
        <end position="62"/>
    </location>
</feature>
<name>A0A0D3IUN4_EMIH1</name>
<dbReference type="eggNOG" id="ENOG502S46C">
    <property type="taxonomic scope" value="Eukaryota"/>
</dbReference>
<keyword evidence="3" id="KW-1185">Reference proteome</keyword>
<sequence length="250" mass="27331">MLAFLAGCVNAIGVAMFAVSIGNVTGLVTNIAIHLIDDDPIAAVVPLQYFSFLLGSVVSGVLISSRKVGWGTELYGIVLMLVSALIFVGWRTATTSENVAICVLALSMGLQNGMLTKHAHAVVRTTHMTGTTTDIGVIIGHQLGRRLHDLAMREHLFSREGSQHVQRENTLRRRRSEWGQMRLLSLLLVSFFCGSLTGFSLYRAWGADALLLPAIAEAVMGSSYFLYFHALKLCPRRHRQLRAPPARSTV</sequence>
<dbReference type="PANTHER" id="PTHR37314">
    <property type="entry name" value="SLR0142 PROTEIN"/>
    <property type="match status" value="1"/>
</dbReference>
<protein>
    <recommendedName>
        <fullName evidence="4">DUF1275 domain-containing protein</fullName>
    </recommendedName>
</protein>
<keyword evidence="1" id="KW-0472">Membrane</keyword>
<feature type="transmembrane region" description="Helical" evidence="1">
    <location>
        <begin position="74"/>
        <end position="92"/>
    </location>
</feature>
<dbReference type="GeneID" id="17260814"/>
<feature type="transmembrane region" description="Helical" evidence="1">
    <location>
        <begin position="211"/>
        <end position="231"/>
    </location>
</feature>
<evidence type="ECO:0000313" key="2">
    <source>
        <dbReference type="EnsemblProtists" id="EOD14969"/>
    </source>
</evidence>
<dbReference type="PaxDb" id="2903-EOD14969"/>
<proteinExistence type="predicted"/>
<dbReference type="EnsemblProtists" id="EOD14969">
    <property type="protein sequence ID" value="EOD14969"/>
    <property type="gene ID" value="EMIHUDRAFT_197671"/>
</dbReference>